<evidence type="ECO:0000256" key="9">
    <source>
        <dbReference type="ARBA" id="ARBA00025772"/>
    </source>
</evidence>
<dbReference type="NCBIfam" id="TIGR02532">
    <property type="entry name" value="IV_pilin_GFxxxE"/>
    <property type="match status" value="1"/>
</dbReference>
<keyword evidence="5" id="KW-0997">Cell inner membrane</keyword>
<protein>
    <recommendedName>
        <fullName evidence="2">Type II secretion system protein H</fullName>
    </recommendedName>
    <alternativeName>
        <fullName evidence="10">General secretion pathway protein H</fullName>
    </alternativeName>
</protein>
<dbReference type="InterPro" id="IPR012902">
    <property type="entry name" value="N_methyl_site"/>
</dbReference>
<keyword evidence="14" id="KW-1185">Reference proteome</keyword>
<dbReference type="Gene3D" id="3.55.40.10">
    <property type="entry name" value="minor pseudopilin epsh domain"/>
    <property type="match status" value="1"/>
</dbReference>
<evidence type="ECO:0000259" key="12">
    <source>
        <dbReference type="Pfam" id="PF12019"/>
    </source>
</evidence>
<dbReference type="EMBL" id="BMXS01000021">
    <property type="protein sequence ID" value="GGY03706.1"/>
    <property type="molecule type" value="Genomic_DNA"/>
</dbReference>
<dbReference type="Proteomes" id="UP000653056">
    <property type="component" value="Unassembled WGS sequence"/>
</dbReference>
<name>A0ABQ2Z6Z0_9GAMM</name>
<evidence type="ECO:0000256" key="10">
    <source>
        <dbReference type="ARBA" id="ARBA00030775"/>
    </source>
</evidence>
<keyword evidence="6 11" id="KW-0812">Transmembrane</keyword>
<proteinExistence type="inferred from homology"/>
<organism evidence="13 14">
    <name type="scientific">Litchfieldella qijiaojingensis</name>
    <dbReference type="NCBI Taxonomy" id="980347"/>
    <lineage>
        <taxon>Bacteria</taxon>
        <taxon>Pseudomonadati</taxon>
        <taxon>Pseudomonadota</taxon>
        <taxon>Gammaproteobacteria</taxon>
        <taxon>Oceanospirillales</taxon>
        <taxon>Halomonadaceae</taxon>
        <taxon>Litchfieldella</taxon>
    </lineage>
</organism>
<evidence type="ECO:0000256" key="5">
    <source>
        <dbReference type="ARBA" id="ARBA00022519"/>
    </source>
</evidence>
<keyword evidence="3" id="KW-1003">Cell membrane</keyword>
<evidence type="ECO:0000256" key="3">
    <source>
        <dbReference type="ARBA" id="ARBA00022475"/>
    </source>
</evidence>
<keyword evidence="7 11" id="KW-1133">Transmembrane helix</keyword>
<evidence type="ECO:0000313" key="14">
    <source>
        <dbReference type="Proteomes" id="UP000653056"/>
    </source>
</evidence>
<keyword evidence="8 11" id="KW-0472">Membrane</keyword>
<evidence type="ECO:0000256" key="8">
    <source>
        <dbReference type="ARBA" id="ARBA00023136"/>
    </source>
</evidence>
<dbReference type="Pfam" id="PF12019">
    <property type="entry name" value="GspH"/>
    <property type="match status" value="1"/>
</dbReference>
<evidence type="ECO:0000256" key="2">
    <source>
        <dbReference type="ARBA" id="ARBA00021549"/>
    </source>
</evidence>
<evidence type="ECO:0000256" key="6">
    <source>
        <dbReference type="ARBA" id="ARBA00022692"/>
    </source>
</evidence>
<dbReference type="InterPro" id="IPR045584">
    <property type="entry name" value="Pilin-like"/>
</dbReference>
<sequence>MKGFTLIELLVVIAVTILMAGWAIPSLQAFTARHQVATEVLRIKTALAQTKNTAVTRRTDISVCPSRDQEACLSDWTAPLMIIQGRADGGSRGADEPILKVLPASEVATITFRNGSSVIRFPATGWPRGYNGTFNICGNHGQAAQVVMSNLGRVRTAGKGEC</sequence>
<feature type="domain" description="General secretion pathway GspH" evidence="12">
    <location>
        <begin position="42"/>
        <end position="152"/>
    </location>
</feature>
<evidence type="ECO:0000256" key="4">
    <source>
        <dbReference type="ARBA" id="ARBA00022481"/>
    </source>
</evidence>
<reference evidence="14" key="1">
    <citation type="journal article" date="2019" name="Int. J. Syst. Evol. Microbiol.">
        <title>The Global Catalogue of Microorganisms (GCM) 10K type strain sequencing project: providing services to taxonomists for standard genome sequencing and annotation.</title>
        <authorList>
            <consortium name="The Broad Institute Genomics Platform"/>
            <consortium name="The Broad Institute Genome Sequencing Center for Infectious Disease"/>
            <person name="Wu L."/>
            <person name="Ma J."/>
        </authorList>
    </citation>
    <scope>NUCLEOTIDE SEQUENCE [LARGE SCALE GENOMIC DNA]</scope>
    <source>
        <strain evidence="14">KCTC 22228</strain>
    </source>
</reference>
<evidence type="ECO:0000256" key="7">
    <source>
        <dbReference type="ARBA" id="ARBA00022989"/>
    </source>
</evidence>
<dbReference type="RefSeq" id="WP_189471371.1">
    <property type="nucleotide sequence ID" value="NZ_BMXS01000021.1"/>
</dbReference>
<dbReference type="Pfam" id="PF07963">
    <property type="entry name" value="N_methyl"/>
    <property type="match status" value="1"/>
</dbReference>
<evidence type="ECO:0000313" key="13">
    <source>
        <dbReference type="EMBL" id="GGY03706.1"/>
    </source>
</evidence>
<accession>A0ABQ2Z6Z0</accession>
<dbReference type="InterPro" id="IPR022346">
    <property type="entry name" value="T2SS_GspH"/>
</dbReference>
<comment type="caution">
    <text evidence="13">The sequence shown here is derived from an EMBL/GenBank/DDBJ whole genome shotgun (WGS) entry which is preliminary data.</text>
</comment>
<dbReference type="PROSITE" id="PS00409">
    <property type="entry name" value="PROKAR_NTER_METHYL"/>
    <property type="match status" value="1"/>
</dbReference>
<keyword evidence="4" id="KW-0488">Methylation</keyword>
<evidence type="ECO:0000256" key="1">
    <source>
        <dbReference type="ARBA" id="ARBA00004377"/>
    </source>
</evidence>
<comment type="subcellular location">
    <subcellularLocation>
        <location evidence="1">Cell inner membrane</location>
        <topology evidence="1">Single-pass membrane protein</topology>
    </subcellularLocation>
</comment>
<evidence type="ECO:0000256" key="11">
    <source>
        <dbReference type="SAM" id="Phobius"/>
    </source>
</evidence>
<comment type="similarity">
    <text evidence="9">Belongs to the GSP H family.</text>
</comment>
<feature type="transmembrane region" description="Helical" evidence="11">
    <location>
        <begin position="6"/>
        <end position="24"/>
    </location>
</feature>
<dbReference type="SUPFAM" id="SSF54523">
    <property type="entry name" value="Pili subunits"/>
    <property type="match status" value="1"/>
</dbReference>
<gene>
    <name evidence="13" type="primary">fimT</name>
    <name evidence="13" type="ORF">GCM10007160_34370</name>
</gene>